<comment type="similarity">
    <text evidence="1">Belongs to the thymidine/pyrimidine-nucleoside phosphorylase family.</text>
</comment>
<dbReference type="Pfam" id="PF02885">
    <property type="entry name" value="Glycos_trans_3N"/>
    <property type="match status" value="1"/>
</dbReference>
<dbReference type="SUPFAM" id="SSF52418">
    <property type="entry name" value="Nucleoside phosphorylase/phosphoribosyltransferase catalytic domain"/>
    <property type="match status" value="1"/>
</dbReference>
<evidence type="ECO:0000313" key="8">
    <source>
        <dbReference type="EMBL" id="SPE19781.1"/>
    </source>
</evidence>
<dbReference type="InterPro" id="IPR000053">
    <property type="entry name" value="Thymidine/pyrmidine_PPase"/>
</dbReference>
<evidence type="ECO:0000256" key="1">
    <source>
        <dbReference type="ARBA" id="ARBA00006915"/>
    </source>
</evidence>
<dbReference type="InterPro" id="IPR035902">
    <property type="entry name" value="Nuc_phospho_transferase"/>
</dbReference>
<dbReference type="InterPro" id="IPR017459">
    <property type="entry name" value="Glycosyl_Trfase_fam3_N_dom"/>
</dbReference>
<dbReference type="Gene3D" id="1.20.970.10">
    <property type="entry name" value="Transferase, Pyrimidine Nucleoside Phosphorylase, Chain C"/>
    <property type="match status" value="1"/>
</dbReference>
<dbReference type="GO" id="GO:0005829">
    <property type="term" value="C:cytosol"/>
    <property type="evidence" value="ECO:0007669"/>
    <property type="project" value="TreeGrafter"/>
</dbReference>
<evidence type="ECO:0000256" key="2">
    <source>
        <dbReference type="ARBA" id="ARBA00011738"/>
    </source>
</evidence>
<dbReference type="AlphaFoldDB" id="A0A2N9L974"/>
<dbReference type="EC" id="2.4.2.4" evidence="3"/>
<comment type="catalytic activity">
    <reaction evidence="6">
        <text>thymidine + phosphate = 2-deoxy-alpha-D-ribose 1-phosphate + thymine</text>
        <dbReference type="Rhea" id="RHEA:16037"/>
        <dbReference type="ChEBI" id="CHEBI:17748"/>
        <dbReference type="ChEBI" id="CHEBI:17821"/>
        <dbReference type="ChEBI" id="CHEBI:43474"/>
        <dbReference type="ChEBI" id="CHEBI:57259"/>
        <dbReference type="EC" id="2.4.2.4"/>
    </reaction>
</comment>
<dbReference type="GO" id="GO:0006213">
    <property type="term" value="P:pyrimidine nucleoside metabolic process"/>
    <property type="evidence" value="ECO:0007669"/>
    <property type="project" value="InterPro"/>
</dbReference>
<dbReference type="Proteomes" id="UP000239735">
    <property type="component" value="Unassembled WGS sequence"/>
</dbReference>
<sequence>MTRTQRTQTTDSATTPLHMIDIIRKKRDGEALDTREIGFVAAGAANGSIPADQLAAWLMAAWIRGLSLDETRALTLAMRDSGEKFSPAQLGKQAVDKHSSGGVGDKTSFLVAPLAAACGVAVPMISGRALGHTGGTLDKLEAIPGYRTALTLAEFEAVLKRCGASIVSQTPELVPADRVLYALRDRTATVENPGLICASILSKKLAAGLNALVLDVKTGSGAFLRKMEDCEFLAALMVATAEAAGTRTVALLTDMSQPLGRAAGNWIEVAECVELLRGQTPPRSPESNFDLRELSLILAGWMIHLGGKAKSPQEGYSLAEAALADGAALAVFMKMVDAQGGDVSVFDDLAAFHKPGATQVVEAWESGFVAEMDTTALGWAVQRTGAGREKAGEPVDPHAGILFHARRGAEVKRGEPLATIYATRAELLAEPAAILRRAIRVSKTPPHAVPLVGKVFTRADAEEYLSSK</sequence>
<proteinExistence type="inferred from homology"/>
<dbReference type="SUPFAM" id="SSF47648">
    <property type="entry name" value="Nucleoside phosphorylase/phosphoribosyltransferase N-terminal domain"/>
    <property type="match status" value="1"/>
</dbReference>
<dbReference type="GO" id="GO:0006206">
    <property type="term" value="P:pyrimidine nucleobase metabolic process"/>
    <property type="evidence" value="ECO:0007669"/>
    <property type="project" value="InterPro"/>
</dbReference>
<protein>
    <recommendedName>
        <fullName evidence="3">thymidine phosphorylase</fullName>
        <ecNumber evidence="3">2.4.2.4</ecNumber>
    </recommendedName>
</protein>
<evidence type="ECO:0000259" key="7">
    <source>
        <dbReference type="SMART" id="SM00941"/>
    </source>
</evidence>
<accession>A0A2N9L974</accession>
<dbReference type="NCBIfam" id="NF004490">
    <property type="entry name" value="PRK05820.1"/>
    <property type="match status" value="1"/>
</dbReference>
<dbReference type="GO" id="GO:0004645">
    <property type="term" value="F:1,4-alpha-oligoglucan phosphorylase activity"/>
    <property type="evidence" value="ECO:0007669"/>
    <property type="project" value="InterPro"/>
</dbReference>
<dbReference type="Pfam" id="PF07831">
    <property type="entry name" value="PYNP_C"/>
    <property type="match status" value="1"/>
</dbReference>
<comment type="subunit">
    <text evidence="2">Homodimer.</text>
</comment>
<dbReference type="InterPro" id="IPR013102">
    <property type="entry name" value="PYNP_C"/>
</dbReference>
<dbReference type="SUPFAM" id="SSF54680">
    <property type="entry name" value="Pyrimidine nucleoside phosphorylase C-terminal domain"/>
    <property type="match status" value="1"/>
</dbReference>
<dbReference type="InterPro" id="IPR017872">
    <property type="entry name" value="Pyrmidine_PPase_CS"/>
</dbReference>
<keyword evidence="4 8" id="KW-0328">Glycosyltransferase</keyword>
<dbReference type="InterPro" id="IPR018090">
    <property type="entry name" value="Pyrmidine_PPas_bac/euk"/>
</dbReference>
<feature type="domain" description="Pyrimidine nucleoside phosphorylase C-terminal" evidence="7">
    <location>
        <begin position="368"/>
        <end position="442"/>
    </location>
</feature>
<dbReference type="PIRSF" id="PIRSF000478">
    <property type="entry name" value="TP_PyNP"/>
    <property type="match status" value="1"/>
</dbReference>
<dbReference type="Pfam" id="PF00591">
    <property type="entry name" value="Glycos_transf_3"/>
    <property type="match status" value="1"/>
</dbReference>
<name>A0A2N9L974_9BACT</name>
<gene>
    <name evidence="8" type="primary">deoA</name>
    <name evidence="8" type="ORF">SBA5_250011</name>
</gene>
<evidence type="ECO:0000256" key="4">
    <source>
        <dbReference type="ARBA" id="ARBA00022676"/>
    </source>
</evidence>
<evidence type="ECO:0000256" key="5">
    <source>
        <dbReference type="ARBA" id="ARBA00022679"/>
    </source>
</evidence>
<evidence type="ECO:0000256" key="6">
    <source>
        <dbReference type="ARBA" id="ARBA00048550"/>
    </source>
</evidence>
<dbReference type="PROSITE" id="PS00647">
    <property type="entry name" value="THYMID_PHOSPHORYLASE"/>
    <property type="match status" value="1"/>
</dbReference>
<organism evidence="8 9">
    <name type="scientific">Candidatus Sulfuritelmatomonas gaucii</name>
    <dbReference type="NCBI Taxonomy" id="2043161"/>
    <lineage>
        <taxon>Bacteria</taxon>
        <taxon>Pseudomonadati</taxon>
        <taxon>Acidobacteriota</taxon>
        <taxon>Terriglobia</taxon>
        <taxon>Terriglobales</taxon>
        <taxon>Acidobacteriaceae</taxon>
        <taxon>Candidatus Sulfuritelmatomonas</taxon>
    </lineage>
</organism>
<dbReference type="PANTHER" id="PTHR10515">
    <property type="entry name" value="THYMIDINE PHOSPHORYLASE"/>
    <property type="match status" value="1"/>
</dbReference>
<evidence type="ECO:0000313" key="9">
    <source>
        <dbReference type="Proteomes" id="UP000239735"/>
    </source>
</evidence>
<dbReference type="SMART" id="SM00941">
    <property type="entry name" value="PYNP_C"/>
    <property type="match status" value="1"/>
</dbReference>
<dbReference type="GO" id="GO:0009032">
    <property type="term" value="F:thymidine phosphorylase activity"/>
    <property type="evidence" value="ECO:0007669"/>
    <property type="project" value="UniProtKB-EC"/>
</dbReference>
<dbReference type="FunFam" id="3.40.1030.10:FF:000003">
    <property type="entry name" value="Pyrimidine-nucleoside phosphorylase"/>
    <property type="match status" value="1"/>
</dbReference>
<dbReference type="NCBIfam" id="TIGR02644">
    <property type="entry name" value="Y_phosphoryl"/>
    <property type="match status" value="1"/>
</dbReference>
<dbReference type="Gene3D" id="3.40.1030.10">
    <property type="entry name" value="Nucleoside phosphorylase/phosphoribosyltransferase catalytic domain"/>
    <property type="match status" value="1"/>
</dbReference>
<evidence type="ECO:0000256" key="3">
    <source>
        <dbReference type="ARBA" id="ARBA00011892"/>
    </source>
</evidence>
<dbReference type="PANTHER" id="PTHR10515:SF0">
    <property type="entry name" value="THYMIDINE PHOSPHORYLASE"/>
    <property type="match status" value="1"/>
</dbReference>
<dbReference type="Gene3D" id="3.90.1170.30">
    <property type="entry name" value="Pyrimidine nucleoside phosphorylase-like, C-terminal domain"/>
    <property type="match status" value="1"/>
</dbReference>
<dbReference type="InterPro" id="IPR036566">
    <property type="entry name" value="PYNP-like_C_sf"/>
</dbReference>
<keyword evidence="5 8" id="KW-0808">Transferase</keyword>
<dbReference type="InterPro" id="IPR000312">
    <property type="entry name" value="Glycosyl_Trfase_fam3"/>
</dbReference>
<dbReference type="InterPro" id="IPR036320">
    <property type="entry name" value="Glycosyl_Trfase_fam3_N_dom_sf"/>
</dbReference>
<reference evidence="9" key="1">
    <citation type="submission" date="2018-02" db="EMBL/GenBank/DDBJ databases">
        <authorList>
            <person name="Hausmann B."/>
        </authorList>
    </citation>
    <scope>NUCLEOTIDE SEQUENCE [LARGE SCALE GENOMIC DNA]</scope>
    <source>
        <strain evidence="9">Peat soil MAG SbA5</strain>
    </source>
</reference>
<dbReference type="EMBL" id="OKRB01000081">
    <property type="protein sequence ID" value="SPE19781.1"/>
    <property type="molecule type" value="Genomic_DNA"/>
</dbReference>